<dbReference type="InterPro" id="IPR012816">
    <property type="entry name" value="NADAR"/>
</dbReference>
<dbReference type="Proteomes" id="UP000659388">
    <property type="component" value="Unassembled WGS sequence"/>
</dbReference>
<comment type="caution">
    <text evidence="4">The sequence shown here is derived from an EMBL/GenBank/DDBJ whole genome shotgun (WGS) entry which is preliminary data.</text>
</comment>
<proteinExistence type="predicted"/>
<comment type="catalytic activity">
    <reaction evidence="2">
        <text>2,5-diamino-6-hydroxy-4-(5-phosphoribosylamino)-pyrimidine + H2O = 2,5,6-triamino-4-hydroxypyrimidine + D-ribose 5-phosphate</text>
        <dbReference type="Rhea" id="RHEA:23436"/>
        <dbReference type="ChEBI" id="CHEBI:15377"/>
        <dbReference type="ChEBI" id="CHEBI:58614"/>
        <dbReference type="ChEBI" id="CHEBI:78346"/>
        <dbReference type="ChEBI" id="CHEBI:137796"/>
    </reaction>
</comment>
<dbReference type="CDD" id="cd15457">
    <property type="entry name" value="NADAR"/>
    <property type="match status" value="1"/>
</dbReference>
<dbReference type="Gene3D" id="1.10.357.40">
    <property type="entry name" value="YbiA-like"/>
    <property type="match status" value="1"/>
</dbReference>
<comment type="catalytic activity">
    <reaction evidence="1">
        <text>5-amino-6-(5-phospho-D-ribosylamino)uracil + H2O = 5,6-diaminouracil + D-ribose 5-phosphate</text>
        <dbReference type="Rhea" id="RHEA:55020"/>
        <dbReference type="ChEBI" id="CHEBI:15377"/>
        <dbReference type="ChEBI" id="CHEBI:46252"/>
        <dbReference type="ChEBI" id="CHEBI:58453"/>
        <dbReference type="ChEBI" id="CHEBI:78346"/>
    </reaction>
</comment>
<organism evidence="4 5">
    <name type="scientific">Fulvivirga sediminis</name>
    <dbReference type="NCBI Taxonomy" id="2803949"/>
    <lineage>
        <taxon>Bacteria</taxon>
        <taxon>Pseudomonadati</taxon>
        <taxon>Bacteroidota</taxon>
        <taxon>Cytophagia</taxon>
        <taxon>Cytophagales</taxon>
        <taxon>Fulvivirgaceae</taxon>
        <taxon>Fulvivirga</taxon>
    </lineage>
</organism>
<name>A0A937F881_9BACT</name>
<keyword evidence="5" id="KW-1185">Reference proteome</keyword>
<accession>A0A937F881</accession>
<dbReference type="EMBL" id="JAESIY010000003">
    <property type="protein sequence ID" value="MBL3655858.1"/>
    <property type="molecule type" value="Genomic_DNA"/>
</dbReference>
<gene>
    <name evidence="4" type="ORF">JL102_06935</name>
</gene>
<reference evidence="4" key="1">
    <citation type="submission" date="2021-01" db="EMBL/GenBank/DDBJ databases">
        <title>Fulvivirga kasyanovii gen. nov., sp nov., a novel member of the phylum Bacteroidetes isolated from seawater in a mussel farm.</title>
        <authorList>
            <person name="Zhao L.-H."/>
            <person name="Wang Z.-J."/>
        </authorList>
    </citation>
    <scope>NUCLEOTIDE SEQUENCE</scope>
    <source>
        <strain evidence="4">2943</strain>
    </source>
</reference>
<evidence type="ECO:0000313" key="5">
    <source>
        <dbReference type="Proteomes" id="UP000659388"/>
    </source>
</evidence>
<evidence type="ECO:0000313" key="4">
    <source>
        <dbReference type="EMBL" id="MBL3655858.1"/>
    </source>
</evidence>
<protein>
    <submittedName>
        <fullName evidence="4">NADAR family protein</fullName>
    </submittedName>
</protein>
<evidence type="ECO:0000259" key="3">
    <source>
        <dbReference type="Pfam" id="PF08719"/>
    </source>
</evidence>
<evidence type="ECO:0000256" key="2">
    <source>
        <dbReference type="ARBA" id="ARBA00000751"/>
    </source>
</evidence>
<sequence>MQKYDIDWLEQQENVKYLFFWGHTKKKGEVNQSCFSQWYESSFEVSGITYKTAEHWMMYHKALIFKNDDIANKIIQCATPAEAKKLGRKVKGFDDKVWNDERYDLVRRGNIHKFNQNQSLGEYLLNTNNRVLVEASPVDAIWGIGLAKDNEKAQNVKDWKGLNLLGFALMEARDFLNEKGFFEGDSLPE</sequence>
<dbReference type="SUPFAM" id="SSF143990">
    <property type="entry name" value="YbiA-like"/>
    <property type="match status" value="1"/>
</dbReference>
<feature type="domain" description="NADAR" evidence="3">
    <location>
        <begin position="19"/>
        <end position="176"/>
    </location>
</feature>
<dbReference type="InterPro" id="IPR037238">
    <property type="entry name" value="YbiA-like_sf"/>
</dbReference>
<evidence type="ECO:0000256" key="1">
    <source>
        <dbReference type="ARBA" id="ARBA00000022"/>
    </source>
</evidence>
<dbReference type="Pfam" id="PF08719">
    <property type="entry name" value="NADAR"/>
    <property type="match status" value="1"/>
</dbReference>
<dbReference type="RefSeq" id="WP_202243536.1">
    <property type="nucleotide sequence ID" value="NZ_JAESIY010000003.1"/>
</dbReference>
<dbReference type="AlphaFoldDB" id="A0A937F881"/>
<dbReference type="NCBIfam" id="TIGR02464">
    <property type="entry name" value="ribofla_fusion"/>
    <property type="match status" value="1"/>
</dbReference>